<evidence type="ECO:0000256" key="1">
    <source>
        <dbReference type="ARBA" id="ARBA00004604"/>
    </source>
</evidence>
<dbReference type="PANTHER" id="PTHR31454">
    <property type="entry name" value="ACTIVE REGULATOR OF SIRT1"/>
    <property type="match status" value="1"/>
</dbReference>
<comment type="caution">
    <text evidence="7">The sequence shown here is derived from an EMBL/GenBank/DDBJ whole genome shotgun (WGS) entry which is preliminary data.</text>
</comment>
<sequence>MSAALVKQALEVVDPDFKTKGSKNKKKSDVLALLPQHHKTIGKSYKKGKKEKVGLAFKKKQTVQEAKKELKTKGQILKENLRKLELIKRNSIIILDKKHTQNIIERGRTKRPIERTEEKRKKSKTVFTDEDFEKFEKEYFS</sequence>
<organism evidence="7 8">
    <name type="scientific">Rhynchophorus ferrugineus</name>
    <name type="common">Red palm weevil</name>
    <name type="synonym">Curculio ferrugineus</name>
    <dbReference type="NCBI Taxonomy" id="354439"/>
    <lineage>
        <taxon>Eukaryota</taxon>
        <taxon>Metazoa</taxon>
        <taxon>Ecdysozoa</taxon>
        <taxon>Arthropoda</taxon>
        <taxon>Hexapoda</taxon>
        <taxon>Insecta</taxon>
        <taxon>Pterygota</taxon>
        <taxon>Neoptera</taxon>
        <taxon>Endopterygota</taxon>
        <taxon>Coleoptera</taxon>
        <taxon>Polyphaga</taxon>
        <taxon>Cucujiformia</taxon>
        <taxon>Curculionidae</taxon>
        <taxon>Dryophthorinae</taxon>
        <taxon>Rhynchophorus</taxon>
    </lineage>
</organism>
<dbReference type="InterPro" id="IPR023262">
    <property type="entry name" value="AROS"/>
</dbReference>
<dbReference type="EMBL" id="JAACXV010013300">
    <property type="protein sequence ID" value="KAF7273792.1"/>
    <property type="molecule type" value="Genomic_DNA"/>
</dbReference>
<evidence type="ECO:0000313" key="8">
    <source>
        <dbReference type="Proteomes" id="UP000625711"/>
    </source>
</evidence>
<dbReference type="GO" id="GO:0019899">
    <property type="term" value="F:enzyme binding"/>
    <property type="evidence" value="ECO:0007669"/>
    <property type="project" value="TreeGrafter"/>
</dbReference>
<protein>
    <recommendedName>
        <fullName evidence="3">Active regulator of SIRT1</fullName>
    </recommendedName>
    <alternativeName>
        <fullName evidence="5">40S ribosomal protein S19-binding protein 1</fullName>
    </alternativeName>
</protein>
<proteinExistence type="inferred from homology"/>
<dbReference type="Pfam" id="PF15684">
    <property type="entry name" value="AROS"/>
    <property type="match status" value="1"/>
</dbReference>
<dbReference type="PANTHER" id="PTHR31454:SF2">
    <property type="entry name" value="ACTIVE REGULATOR OF SIRT1"/>
    <property type="match status" value="1"/>
</dbReference>
<feature type="region of interest" description="Disordered" evidence="6">
    <location>
        <begin position="105"/>
        <end position="125"/>
    </location>
</feature>
<feature type="compositionally biased region" description="Basic and acidic residues" evidence="6">
    <location>
        <begin position="105"/>
        <end position="120"/>
    </location>
</feature>
<evidence type="ECO:0000256" key="3">
    <source>
        <dbReference type="ARBA" id="ARBA00016855"/>
    </source>
</evidence>
<comment type="subcellular location">
    <subcellularLocation>
        <location evidence="1">Nucleus</location>
        <location evidence="1">Nucleolus</location>
    </subcellularLocation>
</comment>
<dbReference type="Proteomes" id="UP000625711">
    <property type="component" value="Unassembled WGS sequence"/>
</dbReference>
<reference evidence="7" key="1">
    <citation type="submission" date="2020-08" db="EMBL/GenBank/DDBJ databases">
        <title>Genome sequencing and assembly of the red palm weevil Rhynchophorus ferrugineus.</title>
        <authorList>
            <person name="Dias G.B."/>
            <person name="Bergman C.M."/>
            <person name="Manee M."/>
        </authorList>
    </citation>
    <scope>NUCLEOTIDE SEQUENCE</scope>
    <source>
        <strain evidence="7">AA-2017</strain>
        <tissue evidence="7">Whole larva</tissue>
    </source>
</reference>
<evidence type="ECO:0000256" key="2">
    <source>
        <dbReference type="ARBA" id="ARBA00007318"/>
    </source>
</evidence>
<accession>A0A834IGV6</accession>
<dbReference type="OrthoDB" id="6493910at2759"/>
<comment type="similarity">
    <text evidence="2">Belongs to the AROS family.</text>
</comment>
<name>A0A834IGV6_RHYFE</name>
<dbReference type="AlphaFoldDB" id="A0A834IGV6"/>
<evidence type="ECO:0000256" key="4">
    <source>
        <dbReference type="ARBA" id="ARBA00023242"/>
    </source>
</evidence>
<keyword evidence="8" id="KW-1185">Reference proteome</keyword>
<evidence type="ECO:0000256" key="5">
    <source>
        <dbReference type="ARBA" id="ARBA00032748"/>
    </source>
</evidence>
<dbReference type="GO" id="GO:0005730">
    <property type="term" value="C:nucleolus"/>
    <property type="evidence" value="ECO:0007669"/>
    <property type="project" value="UniProtKB-SubCell"/>
</dbReference>
<keyword evidence="4" id="KW-0539">Nucleus</keyword>
<dbReference type="PRINTS" id="PR02029">
    <property type="entry name" value="ACTREGSIRT1"/>
</dbReference>
<evidence type="ECO:0000256" key="6">
    <source>
        <dbReference type="SAM" id="MobiDB-lite"/>
    </source>
</evidence>
<evidence type="ECO:0000313" key="7">
    <source>
        <dbReference type="EMBL" id="KAF7273792.1"/>
    </source>
</evidence>
<gene>
    <name evidence="7" type="ORF">GWI33_013520</name>
</gene>